<dbReference type="AlphaFoldDB" id="A0A9J7HSE1"/>
<evidence type="ECO:0000256" key="2">
    <source>
        <dbReference type="ARBA" id="ARBA00011984"/>
    </source>
</evidence>
<dbReference type="EC" id="3.6.5.2" evidence="2"/>
<dbReference type="OMA" id="RYQENKF"/>
<reference evidence="7" key="2">
    <citation type="submission" date="2025-08" db="UniProtKB">
        <authorList>
            <consortium name="RefSeq"/>
        </authorList>
    </citation>
    <scope>IDENTIFICATION</scope>
    <source>
        <strain evidence="7">S238N-H82</strain>
        <tissue evidence="7">Testes</tissue>
    </source>
</reference>
<protein>
    <recommendedName>
        <fullName evidence="2">small monomeric GTPase</fullName>
        <ecNumber evidence="2">3.6.5.2</ecNumber>
    </recommendedName>
</protein>
<dbReference type="KEGG" id="bfo:118406917"/>
<dbReference type="PROSITE" id="PS51419">
    <property type="entry name" value="RAB"/>
    <property type="match status" value="1"/>
</dbReference>
<evidence type="ECO:0000256" key="4">
    <source>
        <dbReference type="ARBA" id="ARBA00022801"/>
    </source>
</evidence>
<sequence length="217" mass="24550">MGDINLVVVGSESVGKSALTVRFLTRRYIGEYQSDTDIVYRHQTMIDGEQTNIEILDVSTGKGGDSLLTDKQIRWADGFVIVYSICDRGSFNRLRDLIRDIRDIRASENNHHHGHRDQYNHYSMVIIGNKSDLEHRRTVSTEEGKALAATLECPFAEVSAADSYHDVAKPVQGLLRTVHDTKVMLKKRRNSQKFVNVAKALTGMFGGRKTTRKRRSL</sequence>
<dbReference type="PANTHER" id="PTHR45704">
    <property type="entry name" value="RAS-LIKE FAMILY MEMBER 11"/>
    <property type="match status" value="1"/>
</dbReference>
<dbReference type="SUPFAM" id="SSF52540">
    <property type="entry name" value="P-loop containing nucleoside triphosphate hydrolases"/>
    <property type="match status" value="1"/>
</dbReference>
<keyword evidence="6" id="KW-1185">Reference proteome</keyword>
<dbReference type="InterPro" id="IPR005225">
    <property type="entry name" value="Small_GTP-bd"/>
</dbReference>
<name>A0A9J7HSE1_BRAFL</name>
<proteinExistence type="inferred from homology"/>
<evidence type="ECO:0000256" key="5">
    <source>
        <dbReference type="ARBA" id="ARBA00048098"/>
    </source>
</evidence>
<dbReference type="Proteomes" id="UP000001554">
    <property type="component" value="Chromosome 19"/>
</dbReference>
<keyword evidence="4" id="KW-0378">Hydrolase</keyword>
<dbReference type="GO" id="GO:0005525">
    <property type="term" value="F:GTP binding"/>
    <property type="evidence" value="ECO:0007669"/>
    <property type="project" value="InterPro"/>
</dbReference>
<comment type="catalytic activity">
    <reaction evidence="5">
        <text>GTP + H2O = GDP + phosphate + H(+)</text>
        <dbReference type="Rhea" id="RHEA:19669"/>
        <dbReference type="ChEBI" id="CHEBI:15377"/>
        <dbReference type="ChEBI" id="CHEBI:15378"/>
        <dbReference type="ChEBI" id="CHEBI:37565"/>
        <dbReference type="ChEBI" id="CHEBI:43474"/>
        <dbReference type="ChEBI" id="CHEBI:58189"/>
        <dbReference type="EC" id="3.6.5.2"/>
    </reaction>
</comment>
<dbReference type="PRINTS" id="PR00449">
    <property type="entry name" value="RASTRNSFRMNG"/>
</dbReference>
<gene>
    <name evidence="7" type="primary">LOC118406917</name>
</gene>
<dbReference type="GO" id="GO:0003925">
    <property type="term" value="F:G protein activity"/>
    <property type="evidence" value="ECO:0007669"/>
    <property type="project" value="UniProtKB-EC"/>
</dbReference>
<evidence type="ECO:0000256" key="1">
    <source>
        <dbReference type="ARBA" id="ARBA00008344"/>
    </source>
</evidence>
<accession>A0A9J7HSE1</accession>
<evidence type="ECO:0000313" key="7">
    <source>
        <dbReference type="RefSeq" id="XP_035663209.1"/>
    </source>
</evidence>
<evidence type="ECO:0000256" key="3">
    <source>
        <dbReference type="ARBA" id="ARBA00022741"/>
    </source>
</evidence>
<reference evidence="6" key="1">
    <citation type="journal article" date="2020" name="Nat. Ecol. Evol.">
        <title>Deeply conserved synteny resolves early events in vertebrate evolution.</title>
        <authorList>
            <person name="Simakov O."/>
            <person name="Marletaz F."/>
            <person name="Yue J.X."/>
            <person name="O'Connell B."/>
            <person name="Jenkins J."/>
            <person name="Brandt A."/>
            <person name="Calef R."/>
            <person name="Tung C.H."/>
            <person name="Huang T.K."/>
            <person name="Schmutz J."/>
            <person name="Satoh N."/>
            <person name="Yu J.K."/>
            <person name="Putnam N.H."/>
            <person name="Green R.E."/>
            <person name="Rokhsar D.S."/>
        </authorList>
    </citation>
    <scope>NUCLEOTIDE SEQUENCE [LARGE SCALE GENOMIC DNA]</scope>
    <source>
        <strain evidence="6">S238N-H82</strain>
    </source>
</reference>
<comment type="similarity">
    <text evidence="1">Belongs to the small GTPase superfamily. Ras family.</text>
</comment>
<dbReference type="InterPro" id="IPR027417">
    <property type="entry name" value="P-loop_NTPase"/>
</dbReference>
<dbReference type="SMART" id="SM00173">
    <property type="entry name" value="RAS"/>
    <property type="match status" value="1"/>
</dbReference>
<organism evidence="6 7">
    <name type="scientific">Branchiostoma floridae</name>
    <name type="common">Florida lancelet</name>
    <name type="synonym">Amphioxus</name>
    <dbReference type="NCBI Taxonomy" id="7739"/>
    <lineage>
        <taxon>Eukaryota</taxon>
        <taxon>Metazoa</taxon>
        <taxon>Chordata</taxon>
        <taxon>Cephalochordata</taxon>
        <taxon>Leptocardii</taxon>
        <taxon>Amphioxiformes</taxon>
        <taxon>Branchiostomatidae</taxon>
        <taxon>Branchiostoma</taxon>
    </lineage>
</organism>
<dbReference type="InterPro" id="IPR051065">
    <property type="entry name" value="Ras-related_GTPase"/>
</dbReference>
<dbReference type="SMART" id="SM00175">
    <property type="entry name" value="RAB"/>
    <property type="match status" value="1"/>
</dbReference>
<keyword evidence="3" id="KW-0547">Nucleotide-binding</keyword>
<dbReference type="Gene3D" id="3.40.50.300">
    <property type="entry name" value="P-loop containing nucleotide triphosphate hydrolases"/>
    <property type="match status" value="1"/>
</dbReference>
<dbReference type="NCBIfam" id="TIGR00231">
    <property type="entry name" value="small_GTP"/>
    <property type="match status" value="1"/>
</dbReference>
<evidence type="ECO:0000313" key="6">
    <source>
        <dbReference type="Proteomes" id="UP000001554"/>
    </source>
</evidence>
<dbReference type="RefSeq" id="XP_035663209.1">
    <property type="nucleotide sequence ID" value="XM_035807316.1"/>
</dbReference>
<dbReference type="PROSITE" id="PS51421">
    <property type="entry name" value="RAS"/>
    <property type="match status" value="1"/>
</dbReference>
<dbReference type="InterPro" id="IPR001806">
    <property type="entry name" value="Small_GTPase"/>
</dbReference>
<dbReference type="Pfam" id="PF00071">
    <property type="entry name" value="Ras"/>
    <property type="match status" value="1"/>
</dbReference>
<dbReference type="OrthoDB" id="18798at2759"/>
<dbReference type="GeneID" id="118406917"/>